<dbReference type="KEGG" id="mes:Meso_1386"/>
<evidence type="ECO:0000256" key="4">
    <source>
        <dbReference type="ARBA" id="ARBA00005189"/>
    </source>
</evidence>
<reference evidence="20" key="1">
    <citation type="submission" date="2006-06" db="EMBL/GenBank/DDBJ databases">
        <title>Complete sequence of chromosome of Chelativorans sp. BNC1.</title>
        <authorList>
            <consortium name="US DOE Joint Genome Institute"/>
            <person name="Copeland A."/>
            <person name="Lucas S."/>
            <person name="Lapidus A."/>
            <person name="Barry K."/>
            <person name="Detter J.C."/>
            <person name="Glavina del Rio T."/>
            <person name="Hammon N."/>
            <person name="Israni S."/>
            <person name="Dalin E."/>
            <person name="Tice H."/>
            <person name="Pitluck S."/>
            <person name="Chertkov O."/>
            <person name="Brettin T."/>
            <person name="Bruce D."/>
            <person name="Han C."/>
            <person name="Tapia R."/>
            <person name="Gilna P."/>
            <person name="Schmutz J."/>
            <person name="Larimer F."/>
            <person name="Land M."/>
            <person name="Hauser L."/>
            <person name="Kyrpides N."/>
            <person name="Mikhailova N."/>
            <person name="Richardson P."/>
        </authorList>
    </citation>
    <scope>NUCLEOTIDE SEQUENCE</scope>
    <source>
        <strain evidence="20">BNC1</strain>
    </source>
</reference>
<evidence type="ECO:0000256" key="5">
    <source>
        <dbReference type="ARBA" id="ARBA00010185"/>
    </source>
</evidence>
<sequence length="285" mass="29076">MSEAASPLGSPGTGPSNLTLRIVSAIILALLALGLTYLGGFAFRLFASALAVLVFYEWTAMRPAESRIHTAVSWGALAVFLLALLAAVSAPAALAMLLICFLVALVHGGFSGDDRWSAYGIAYAGIPATALAYLRGDDSAGLIAILFLYAVVWATDILAYFVGRAVGGPKLAPSISPGKTWSGAAGGAVGGILAGGLVAYLSGAALPFWAVLLLALLLSLVSQLGDLFESMIKRRSGVKDSGSFIPGHGGVMDRVDGLVAAALVLYLLGVIFSGHAAPAGLFSPR</sequence>
<dbReference type="AlphaFoldDB" id="Q11IJ3"/>
<evidence type="ECO:0000256" key="19">
    <source>
        <dbReference type="SAM" id="Phobius"/>
    </source>
</evidence>
<dbReference type="STRING" id="266779.Meso_1386"/>
<evidence type="ECO:0000256" key="2">
    <source>
        <dbReference type="ARBA" id="ARBA00004651"/>
    </source>
</evidence>
<dbReference type="GO" id="GO:0005886">
    <property type="term" value="C:plasma membrane"/>
    <property type="evidence" value="ECO:0007669"/>
    <property type="project" value="UniProtKB-SubCell"/>
</dbReference>
<dbReference type="GO" id="GO:0016024">
    <property type="term" value="P:CDP-diacylglycerol biosynthetic process"/>
    <property type="evidence" value="ECO:0007669"/>
    <property type="project" value="UniProtKB-UniPathway"/>
</dbReference>
<comment type="catalytic activity">
    <reaction evidence="1 18">
        <text>a 1,2-diacyl-sn-glycero-3-phosphate + CTP + H(+) = a CDP-1,2-diacyl-sn-glycerol + diphosphate</text>
        <dbReference type="Rhea" id="RHEA:16229"/>
        <dbReference type="ChEBI" id="CHEBI:15378"/>
        <dbReference type="ChEBI" id="CHEBI:33019"/>
        <dbReference type="ChEBI" id="CHEBI:37563"/>
        <dbReference type="ChEBI" id="CHEBI:58332"/>
        <dbReference type="ChEBI" id="CHEBI:58608"/>
        <dbReference type="EC" id="2.7.7.41"/>
    </reaction>
</comment>
<feature type="transmembrane region" description="Helical" evidence="19">
    <location>
        <begin position="208"/>
        <end position="225"/>
    </location>
</feature>
<dbReference type="EC" id="2.7.7.41" evidence="6 18"/>
<evidence type="ECO:0000256" key="6">
    <source>
        <dbReference type="ARBA" id="ARBA00012487"/>
    </source>
</evidence>
<dbReference type="eggNOG" id="COG0575">
    <property type="taxonomic scope" value="Bacteria"/>
</dbReference>
<keyword evidence="10 18" id="KW-0808">Transferase</keyword>
<accession>Q11IJ3</accession>
<keyword evidence="13 19" id="KW-1133">Transmembrane helix</keyword>
<keyword evidence="15 19" id="KW-0472">Membrane</keyword>
<evidence type="ECO:0000256" key="9">
    <source>
        <dbReference type="ARBA" id="ARBA00022516"/>
    </source>
</evidence>
<evidence type="ECO:0000256" key="18">
    <source>
        <dbReference type="RuleBase" id="RU003938"/>
    </source>
</evidence>
<dbReference type="PANTHER" id="PTHR46382">
    <property type="entry name" value="PHOSPHATIDATE CYTIDYLYLTRANSFERASE"/>
    <property type="match status" value="1"/>
</dbReference>
<evidence type="ECO:0000256" key="7">
    <source>
        <dbReference type="ARBA" id="ARBA00019373"/>
    </source>
</evidence>
<keyword evidence="14" id="KW-0443">Lipid metabolism</keyword>
<evidence type="ECO:0000256" key="1">
    <source>
        <dbReference type="ARBA" id="ARBA00001698"/>
    </source>
</evidence>
<dbReference type="Pfam" id="PF01148">
    <property type="entry name" value="CTP_transf_1"/>
    <property type="match status" value="1"/>
</dbReference>
<evidence type="ECO:0000256" key="12">
    <source>
        <dbReference type="ARBA" id="ARBA00022695"/>
    </source>
</evidence>
<dbReference type="PANTHER" id="PTHR46382:SF1">
    <property type="entry name" value="PHOSPHATIDATE CYTIDYLYLTRANSFERASE"/>
    <property type="match status" value="1"/>
</dbReference>
<dbReference type="GO" id="GO:0004605">
    <property type="term" value="F:phosphatidate cytidylyltransferase activity"/>
    <property type="evidence" value="ECO:0007669"/>
    <property type="project" value="UniProtKB-EC"/>
</dbReference>
<comment type="pathway">
    <text evidence="3 18">Phospholipid metabolism; CDP-diacylglycerol biosynthesis; CDP-diacylglycerol from sn-glycerol 3-phosphate: step 3/3.</text>
</comment>
<evidence type="ECO:0000256" key="17">
    <source>
        <dbReference type="ARBA" id="ARBA00023264"/>
    </source>
</evidence>
<dbReference type="OrthoDB" id="9799199at2"/>
<proteinExistence type="inferred from homology"/>
<keyword evidence="11 18" id="KW-0812">Transmembrane</keyword>
<evidence type="ECO:0000256" key="8">
    <source>
        <dbReference type="ARBA" id="ARBA00022475"/>
    </source>
</evidence>
<feature type="transmembrane region" description="Helical" evidence="19">
    <location>
        <begin position="18"/>
        <end position="35"/>
    </location>
</feature>
<evidence type="ECO:0000256" key="3">
    <source>
        <dbReference type="ARBA" id="ARBA00005119"/>
    </source>
</evidence>
<evidence type="ECO:0000256" key="13">
    <source>
        <dbReference type="ARBA" id="ARBA00022989"/>
    </source>
</evidence>
<evidence type="ECO:0000256" key="15">
    <source>
        <dbReference type="ARBA" id="ARBA00023136"/>
    </source>
</evidence>
<dbReference type="PROSITE" id="PS01315">
    <property type="entry name" value="CDS"/>
    <property type="match status" value="1"/>
</dbReference>
<dbReference type="EMBL" id="CP000390">
    <property type="protein sequence ID" value="ABG62782.1"/>
    <property type="molecule type" value="Genomic_DNA"/>
</dbReference>
<evidence type="ECO:0000256" key="11">
    <source>
        <dbReference type="ARBA" id="ARBA00022692"/>
    </source>
</evidence>
<evidence type="ECO:0000256" key="16">
    <source>
        <dbReference type="ARBA" id="ARBA00023209"/>
    </source>
</evidence>
<feature type="transmembrane region" description="Helical" evidence="19">
    <location>
        <begin position="141"/>
        <end position="161"/>
    </location>
</feature>
<gene>
    <name evidence="20" type="ordered locus">Meso_1386</name>
</gene>
<name>Q11IJ3_CHESB</name>
<protein>
    <recommendedName>
        <fullName evidence="7 18">Phosphatidate cytidylyltransferase</fullName>
        <ecNumber evidence="6 18">2.7.7.41</ecNumber>
    </recommendedName>
</protein>
<keyword evidence="12 18" id="KW-0548">Nucleotidyltransferase</keyword>
<evidence type="ECO:0000256" key="14">
    <source>
        <dbReference type="ARBA" id="ARBA00023098"/>
    </source>
</evidence>
<evidence type="ECO:0000256" key="10">
    <source>
        <dbReference type="ARBA" id="ARBA00022679"/>
    </source>
</evidence>
<keyword evidence="16" id="KW-0594">Phospholipid biosynthesis</keyword>
<keyword evidence="17" id="KW-1208">Phospholipid metabolism</keyword>
<comment type="similarity">
    <text evidence="5 18">Belongs to the CDS family.</text>
</comment>
<feature type="transmembrane region" description="Helical" evidence="19">
    <location>
        <begin position="116"/>
        <end position="134"/>
    </location>
</feature>
<keyword evidence="9" id="KW-0444">Lipid biosynthesis</keyword>
<feature type="transmembrane region" description="Helical" evidence="19">
    <location>
        <begin position="258"/>
        <end position="282"/>
    </location>
</feature>
<dbReference type="UniPathway" id="UPA00557">
    <property type="reaction ID" value="UER00614"/>
</dbReference>
<feature type="transmembrane region" description="Helical" evidence="19">
    <location>
        <begin position="71"/>
        <end position="104"/>
    </location>
</feature>
<comment type="subcellular location">
    <subcellularLocation>
        <location evidence="2">Cell membrane</location>
        <topology evidence="2">Multi-pass membrane protein</topology>
    </subcellularLocation>
</comment>
<organism evidence="20">
    <name type="scientific">Chelativorans sp. (strain BNC1)</name>
    <dbReference type="NCBI Taxonomy" id="266779"/>
    <lineage>
        <taxon>Bacteria</taxon>
        <taxon>Pseudomonadati</taxon>
        <taxon>Pseudomonadota</taxon>
        <taxon>Alphaproteobacteria</taxon>
        <taxon>Hyphomicrobiales</taxon>
        <taxon>Phyllobacteriaceae</taxon>
        <taxon>Chelativorans</taxon>
    </lineage>
</organism>
<keyword evidence="8" id="KW-1003">Cell membrane</keyword>
<comment type="pathway">
    <text evidence="4">Lipid metabolism.</text>
</comment>
<evidence type="ECO:0000313" key="20">
    <source>
        <dbReference type="EMBL" id="ABG62782.1"/>
    </source>
</evidence>
<dbReference type="HOGENOM" id="CLU_037294_1_1_5"/>
<dbReference type="InterPro" id="IPR000374">
    <property type="entry name" value="PC_trans"/>
</dbReference>